<accession>A0ABW5ZZH7</accession>
<keyword evidence="1" id="KW-0812">Transmembrane</keyword>
<dbReference type="RefSeq" id="WP_194509999.1">
    <property type="nucleotide sequence ID" value="NZ_JADILU010000015.1"/>
</dbReference>
<evidence type="ECO:0000313" key="3">
    <source>
        <dbReference type="Proteomes" id="UP001597548"/>
    </source>
</evidence>
<evidence type="ECO:0008006" key="4">
    <source>
        <dbReference type="Google" id="ProtNLM"/>
    </source>
</evidence>
<feature type="transmembrane region" description="Helical" evidence="1">
    <location>
        <begin position="52"/>
        <end position="76"/>
    </location>
</feature>
<keyword evidence="1" id="KW-1133">Transmembrane helix</keyword>
<gene>
    <name evidence="2" type="ORF">ACFS29_15955</name>
</gene>
<feature type="transmembrane region" description="Helical" evidence="1">
    <location>
        <begin position="195"/>
        <end position="212"/>
    </location>
</feature>
<feature type="transmembrane region" description="Helical" evidence="1">
    <location>
        <begin position="12"/>
        <end position="32"/>
    </location>
</feature>
<feature type="transmembrane region" description="Helical" evidence="1">
    <location>
        <begin position="88"/>
        <end position="109"/>
    </location>
</feature>
<evidence type="ECO:0000256" key="1">
    <source>
        <dbReference type="SAM" id="Phobius"/>
    </source>
</evidence>
<proteinExistence type="predicted"/>
<evidence type="ECO:0000313" key="2">
    <source>
        <dbReference type="EMBL" id="MFD2917147.1"/>
    </source>
</evidence>
<keyword evidence="3" id="KW-1185">Reference proteome</keyword>
<name>A0ABW5ZZH7_9FLAO</name>
<comment type="caution">
    <text evidence="2">The sequence shown here is derived from an EMBL/GenBank/DDBJ whole genome shotgun (WGS) entry which is preliminary data.</text>
</comment>
<protein>
    <recommendedName>
        <fullName evidence="4">DUF4386 domain-containing protein</fullName>
    </recommendedName>
</protein>
<dbReference type="Proteomes" id="UP001597548">
    <property type="component" value="Unassembled WGS sequence"/>
</dbReference>
<feature type="transmembrane region" description="Helical" evidence="1">
    <location>
        <begin position="173"/>
        <end position="189"/>
    </location>
</feature>
<organism evidence="2 3">
    <name type="scientific">Psychroserpens luteus</name>
    <dbReference type="NCBI Taxonomy" id="1434066"/>
    <lineage>
        <taxon>Bacteria</taxon>
        <taxon>Pseudomonadati</taxon>
        <taxon>Bacteroidota</taxon>
        <taxon>Flavobacteriia</taxon>
        <taxon>Flavobacteriales</taxon>
        <taxon>Flavobacteriaceae</taxon>
        <taxon>Psychroserpens</taxon>
    </lineage>
</organism>
<keyword evidence="1" id="KW-0472">Membrane</keyword>
<sequence>MNTKILQKLGGICSILLGLIYIIAFIVYGGILDFPKADATDIERLNFLSDNYVILSTINLISYVLFGILLAVLVVSIHQKIKDYLPNLSILASVFGIIWVGLVIASGMIANIGLNSVIQIGIEEPQKAISIWSSVGIVSEGLGGGNEIVGGVWVLLLSIATFKYSFFSKTLNLLGLLVALAGILTILPFDLFKEIFGVSQIVWFIWIGITMIRKPHKTFDHKELRQ</sequence>
<reference evidence="3" key="1">
    <citation type="journal article" date="2019" name="Int. J. Syst. Evol. Microbiol.">
        <title>The Global Catalogue of Microorganisms (GCM) 10K type strain sequencing project: providing services to taxonomists for standard genome sequencing and annotation.</title>
        <authorList>
            <consortium name="The Broad Institute Genomics Platform"/>
            <consortium name="The Broad Institute Genome Sequencing Center for Infectious Disease"/>
            <person name="Wu L."/>
            <person name="Ma J."/>
        </authorList>
    </citation>
    <scope>NUCLEOTIDE SEQUENCE [LARGE SCALE GENOMIC DNA]</scope>
    <source>
        <strain evidence="3">KCTC 32514</strain>
    </source>
</reference>
<dbReference type="EMBL" id="JBHUOS010000013">
    <property type="protein sequence ID" value="MFD2917147.1"/>
    <property type="molecule type" value="Genomic_DNA"/>
</dbReference>
<feature type="transmembrane region" description="Helical" evidence="1">
    <location>
        <begin position="148"/>
        <end position="166"/>
    </location>
</feature>